<gene>
    <name evidence="3" type="ORF">COU81_02425</name>
</gene>
<evidence type="ECO:0000313" key="4">
    <source>
        <dbReference type="Proteomes" id="UP000231450"/>
    </source>
</evidence>
<dbReference type="CDD" id="cd07731">
    <property type="entry name" value="ComA-like_MBL-fold"/>
    <property type="match status" value="1"/>
</dbReference>
<dbReference type="Pfam" id="PF00753">
    <property type="entry name" value="Lactamase_B"/>
    <property type="match status" value="1"/>
</dbReference>
<evidence type="ECO:0000259" key="2">
    <source>
        <dbReference type="SMART" id="SM00849"/>
    </source>
</evidence>
<dbReference type="Gene3D" id="3.60.15.10">
    <property type="entry name" value="Ribonuclease Z/Hydroxyacylglutathione hydrolase-like"/>
    <property type="match status" value="1"/>
</dbReference>
<dbReference type="InterPro" id="IPR052159">
    <property type="entry name" value="Competence_DNA_uptake"/>
</dbReference>
<dbReference type="PANTHER" id="PTHR30619">
    <property type="entry name" value="DNA INTERNALIZATION/COMPETENCE PROTEIN COMEC/REC2"/>
    <property type="match status" value="1"/>
</dbReference>
<keyword evidence="1" id="KW-1133">Transmembrane helix</keyword>
<dbReference type="SMART" id="SM00849">
    <property type="entry name" value="Lactamase_B"/>
    <property type="match status" value="1"/>
</dbReference>
<dbReference type="PANTHER" id="PTHR30619:SF7">
    <property type="entry name" value="BETA-LACTAMASE DOMAIN PROTEIN"/>
    <property type="match status" value="1"/>
</dbReference>
<dbReference type="InterPro" id="IPR036866">
    <property type="entry name" value="RibonucZ/Hydroxyglut_hydro"/>
</dbReference>
<dbReference type="InterPro" id="IPR035681">
    <property type="entry name" value="ComA-like_MBL"/>
</dbReference>
<reference evidence="4" key="1">
    <citation type="submission" date="2017-09" db="EMBL/GenBank/DDBJ databases">
        <title>Depth-based differentiation of microbial function through sediment-hosted aquifers and enrichment of novel symbionts in the deep terrestrial subsurface.</title>
        <authorList>
            <person name="Probst A.J."/>
            <person name="Ladd B."/>
            <person name="Jarett J.K."/>
            <person name="Geller-Mcgrath D.E."/>
            <person name="Sieber C.M.K."/>
            <person name="Emerson J.B."/>
            <person name="Anantharaman K."/>
            <person name="Thomas B.C."/>
            <person name="Malmstrom R."/>
            <person name="Stieglmeier M."/>
            <person name="Klingl A."/>
            <person name="Woyke T."/>
            <person name="Ryan C.M."/>
            <person name="Banfield J.F."/>
        </authorList>
    </citation>
    <scope>NUCLEOTIDE SEQUENCE [LARGE SCALE GENOMIC DNA]</scope>
</reference>
<proteinExistence type="predicted"/>
<dbReference type="AlphaFoldDB" id="A0A2M8KDZ1"/>
<keyword evidence="1" id="KW-0472">Membrane</keyword>
<accession>A0A2M8KDZ1</accession>
<dbReference type="InterPro" id="IPR001279">
    <property type="entry name" value="Metallo-B-lactamas"/>
</dbReference>
<name>A0A2M8KDZ1_9BACT</name>
<feature type="transmembrane region" description="Helical" evidence="1">
    <location>
        <begin position="7"/>
        <end position="27"/>
    </location>
</feature>
<evidence type="ECO:0000256" key="1">
    <source>
        <dbReference type="SAM" id="Phobius"/>
    </source>
</evidence>
<dbReference type="SUPFAM" id="SSF56281">
    <property type="entry name" value="Metallo-hydrolase/oxidoreductase"/>
    <property type="match status" value="1"/>
</dbReference>
<dbReference type="EMBL" id="PFDW01000051">
    <property type="protein sequence ID" value="PJE58135.1"/>
    <property type="molecule type" value="Genomic_DNA"/>
</dbReference>
<organism evidence="3 4">
    <name type="scientific">Candidatus Portnoybacteria bacterium CG10_big_fil_rev_8_21_14_0_10_36_7</name>
    <dbReference type="NCBI Taxonomy" id="1974812"/>
    <lineage>
        <taxon>Bacteria</taxon>
        <taxon>Candidatus Portnoyibacteriota</taxon>
    </lineage>
</organism>
<sequence>MNSKIKYFFGSLLVVVILVWVAIFAIAEQNNLRVYFFDVGQGDATLVSLGSNQILIDGGPSGQILDRLGRVMPFFDKKIEIVISTHPDADHISGLVDVFKNYQVDEYLSTGVISDTNVFQALSQAIEEKQIPQVIAHVGQKIQITPAINLELLYPFTDLSGKKLSNTNSSSIVAKLNAGGESILLTGDAEESVERELMSANLNLKANVLKVAHHGSKSSTSENFVKIVDPKTAIIQVGANNRYGHPTAETLARLVSANILRTDLNGNIELIYENNHFQIKTDR</sequence>
<feature type="domain" description="Metallo-beta-lactamase" evidence="2">
    <location>
        <begin position="41"/>
        <end position="239"/>
    </location>
</feature>
<comment type="caution">
    <text evidence="3">The sequence shown here is derived from an EMBL/GenBank/DDBJ whole genome shotgun (WGS) entry which is preliminary data.</text>
</comment>
<protein>
    <recommendedName>
        <fullName evidence="2">Metallo-beta-lactamase domain-containing protein</fullName>
    </recommendedName>
</protein>
<dbReference type="Proteomes" id="UP000231450">
    <property type="component" value="Unassembled WGS sequence"/>
</dbReference>
<evidence type="ECO:0000313" key="3">
    <source>
        <dbReference type="EMBL" id="PJE58135.1"/>
    </source>
</evidence>
<keyword evidence="1" id="KW-0812">Transmembrane</keyword>